<accession>A0A0A2WSY3</accession>
<organism evidence="1 2">
    <name type="scientific">Thermus filiformis</name>
    <dbReference type="NCBI Taxonomy" id="276"/>
    <lineage>
        <taxon>Bacteria</taxon>
        <taxon>Thermotogati</taxon>
        <taxon>Deinococcota</taxon>
        <taxon>Deinococci</taxon>
        <taxon>Thermales</taxon>
        <taxon>Thermaceae</taxon>
        <taxon>Thermus</taxon>
    </lineage>
</organism>
<proteinExistence type="predicted"/>
<reference evidence="1 2" key="1">
    <citation type="journal article" date="2015" name="Genome Announc.">
        <title>Draft Genome Sequence of the Thermophile Thermus filiformis ATCC 43280, Producer of Carotenoid-(Di)glucoside-Branched Fatty Acid (Di)esters and Source of Hyperthermostable Enzymes of Biotechnological Interest.</title>
        <authorList>
            <person name="Mandelli F."/>
            <person name="Oliveira Ramires B."/>
            <person name="Couger M.B."/>
            <person name="Paixao D.A."/>
            <person name="Camilo C.M."/>
            <person name="Polikarpov I."/>
            <person name="Prade R."/>
            <person name="Riano-Pachon D.M."/>
            <person name="Squina F.M."/>
        </authorList>
    </citation>
    <scope>NUCLEOTIDE SEQUENCE [LARGE SCALE GENOMIC DNA]</scope>
    <source>
        <strain evidence="1 2">ATCC 43280</strain>
    </source>
</reference>
<evidence type="ECO:0000313" key="2">
    <source>
        <dbReference type="Proteomes" id="UP000030364"/>
    </source>
</evidence>
<dbReference type="InterPro" id="IPR038695">
    <property type="entry name" value="Saro_0823-like_sf"/>
</dbReference>
<dbReference type="PATRIC" id="fig|276.5.peg.208"/>
<gene>
    <name evidence="1" type="ORF">THFILI_09035</name>
</gene>
<dbReference type="EMBL" id="JPSL02000040">
    <property type="protein sequence ID" value="KGQ22938.1"/>
    <property type="molecule type" value="Genomic_DNA"/>
</dbReference>
<dbReference type="Gene3D" id="2.60.120.1140">
    <property type="entry name" value="Protein of unknown function DUF192"/>
    <property type="match status" value="1"/>
</dbReference>
<dbReference type="Proteomes" id="UP000030364">
    <property type="component" value="Unassembled WGS sequence"/>
</dbReference>
<dbReference type="STRING" id="276.THFILI_09035"/>
<dbReference type="PANTHER" id="PTHR37953:SF1">
    <property type="entry name" value="UPF0127 PROTEIN MJ1496"/>
    <property type="match status" value="1"/>
</dbReference>
<sequence length="148" mass="16636">MFRLVSLALLLFLFVLSFLGYLLTGLRLREPPPPKDAVVQTAHGNLPLKVRLARTPGEWALGLGLRQASGYQGLLYLFPEATDRPFSTEGYRFGVSLALLDREGRILEIVDLEPGTTYAPHTAYRGILEMPQGWFQKQGVRPGDRVYY</sequence>
<dbReference type="PANTHER" id="PTHR37953">
    <property type="entry name" value="UPF0127 PROTEIN MJ1496"/>
    <property type="match status" value="1"/>
</dbReference>
<name>A0A0A2WSY3_THEFI</name>
<dbReference type="AlphaFoldDB" id="A0A0A2WSY3"/>
<keyword evidence="2" id="KW-1185">Reference proteome</keyword>
<dbReference type="OrthoDB" id="3177228at2"/>
<dbReference type="RefSeq" id="WP_038060742.1">
    <property type="nucleotide sequence ID" value="NZ_JPSL02000040.1"/>
</dbReference>
<evidence type="ECO:0000313" key="1">
    <source>
        <dbReference type="EMBL" id="KGQ22938.1"/>
    </source>
</evidence>
<evidence type="ECO:0008006" key="3">
    <source>
        <dbReference type="Google" id="ProtNLM"/>
    </source>
</evidence>
<comment type="caution">
    <text evidence="1">The sequence shown here is derived from an EMBL/GenBank/DDBJ whole genome shotgun (WGS) entry which is preliminary data.</text>
</comment>
<dbReference type="InterPro" id="IPR003795">
    <property type="entry name" value="DUF192"/>
</dbReference>
<protein>
    <recommendedName>
        <fullName evidence="3">DUF192 domain-containing protein</fullName>
    </recommendedName>
</protein>
<dbReference type="Pfam" id="PF02643">
    <property type="entry name" value="DUF192"/>
    <property type="match status" value="1"/>
</dbReference>